<feature type="region of interest" description="Disordered" evidence="1">
    <location>
        <begin position="131"/>
        <end position="155"/>
    </location>
</feature>
<protein>
    <submittedName>
        <fullName evidence="2">Uncharacterized protein</fullName>
    </submittedName>
</protein>
<comment type="caution">
    <text evidence="2">The sequence shown here is derived from an EMBL/GenBank/DDBJ whole genome shotgun (WGS) entry which is preliminary data.</text>
</comment>
<reference evidence="2 3" key="1">
    <citation type="submission" date="2023-05" db="EMBL/GenBank/DDBJ databases">
        <title>B98-5 Cell Line De Novo Hybrid Assembly: An Optical Mapping Approach.</title>
        <authorList>
            <person name="Kananen K."/>
            <person name="Auerbach J.A."/>
            <person name="Kautto E."/>
            <person name="Blachly J.S."/>
        </authorList>
    </citation>
    <scope>NUCLEOTIDE SEQUENCE [LARGE SCALE GENOMIC DNA]</scope>
    <source>
        <strain evidence="2">B95-8</strain>
        <tissue evidence="2">Cell line</tissue>
    </source>
</reference>
<dbReference type="Proteomes" id="UP001266305">
    <property type="component" value="Unassembled WGS sequence"/>
</dbReference>
<sequence length="253" mass="27120">MDLPGSDEIPFPGLLVVGEGPFPLVLKGGLIYSRKTGALLHGKVIENQSGSAGCVLLALVTAHPSPRLRMASDTEKAPGTRCQDEALSSCPLAQAPGHAGLGGIPSPSFMEVHPQLQMICWLAHNTPGGVDSVNKNPEAERTPNSYAPLPRDTSPPLHPGHEALRQHVLSVPWVSPWHLQLGSWLCQLYWSVGDGHTGKGFESLMHDSTQDADTARDENTAARMQILQRVAHSTQDADTALEEHTPAGMQILH</sequence>
<name>A0ABQ9VKI0_SAGOE</name>
<evidence type="ECO:0000313" key="2">
    <source>
        <dbReference type="EMBL" id="KAK2109088.1"/>
    </source>
</evidence>
<dbReference type="EMBL" id="JASSZA010000006">
    <property type="protein sequence ID" value="KAK2109088.1"/>
    <property type="molecule type" value="Genomic_DNA"/>
</dbReference>
<gene>
    <name evidence="2" type="ORF">P7K49_014253</name>
</gene>
<organism evidence="2 3">
    <name type="scientific">Saguinus oedipus</name>
    <name type="common">Cotton-top tamarin</name>
    <name type="synonym">Oedipomidas oedipus</name>
    <dbReference type="NCBI Taxonomy" id="9490"/>
    <lineage>
        <taxon>Eukaryota</taxon>
        <taxon>Metazoa</taxon>
        <taxon>Chordata</taxon>
        <taxon>Craniata</taxon>
        <taxon>Vertebrata</taxon>
        <taxon>Euteleostomi</taxon>
        <taxon>Mammalia</taxon>
        <taxon>Eutheria</taxon>
        <taxon>Euarchontoglires</taxon>
        <taxon>Primates</taxon>
        <taxon>Haplorrhini</taxon>
        <taxon>Platyrrhini</taxon>
        <taxon>Cebidae</taxon>
        <taxon>Callitrichinae</taxon>
        <taxon>Saguinus</taxon>
    </lineage>
</organism>
<evidence type="ECO:0000313" key="3">
    <source>
        <dbReference type="Proteomes" id="UP001266305"/>
    </source>
</evidence>
<keyword evidence="3" id="KW-1185">Reference proteome</keyword>
<evidence type="ECO:0000256" key="1">
    <source>
        <dbReference type="SAM" id="MobiDB-lite"/>
    </source>
</evidence>
<accession>A0ABQ9VKI0</accession>
<proteinExistence type="predicted"/>